<evidence type="ECO:0000256" key="3">
    <source>
        <dbReference type="ARBA" id="ARBA00023004"/>
    </source>
</evidence>
<dbReference type="PROSITE" id="PS00191">
    <property type="entry name" value="CYTOCHROME_B5_1"/>
    <property type="match status" value="1"/>
</dbReference>
<dbReference type="OrthoDB" id="432299at2759"/>
<dbReference type="PROSITE" id="PS50255">
    <property type="entry name" value="CYTOCHROME_B5_2"/>
    <property type="match status" value="1"/>
</dbReference>
<dbReference type="Proteomes" id="UP000246740">
    <property type="component" value="Unassembled WGS sequence"/>
</dbReference>
<dbReference type="InterPro" id="IPR036400">
    <property type="entry name" value="Cyt_B5-like_heme/steroid_sf"/>
</dbReference>
<evidence type="ECO:0000313" key="7">
    <source>
        <dbReference type="EMBL" id="PWY98060.1"/>
    </source>
</evidence>
<dbReference type="SUPFAM" id="SSF55856">
    <property type="entry name" value="Cytochrome b5-like heme/steroid binding domain"/>
    <property type="match status" value="1"/>
</dbReference>
<feature type="domain" description="Cytochrome b5 heme-binding" evidence="6">
    <location>
        <begin position="173"/>
        <end position="249"/>
    </location>
</feature>
<dbReference type="InterPro" id="IPR051872">
    <property type="entry name" value="Cytochrome_b5/Flavoprotein_Rdt"/>
</dbReference>
<dbReference type="EMBL" id="KZ819200">
    <property type="protein sequence ID" value="PWY98060.1"/>
    <property type="molecule type" value="Genomic_DNA"/>
</dbReference>
<organism evidence="7 8">
    <name type="scientific">Testicularia cyperi</name>
    <dbReference type="NCBI Taxonomy" id="1882483"/>
    <lineage>
        <taxon>Eukaryota</taxon>
        <taxon>Fungi</taxon>
        <taxon>Dikarya</taxon>
        <taxon>Basidiomycota</taxon>
        <taxon>Ustilaginomycotina</taxon>
        <taxon>Ustilaginomycetes</taxon>
        <taxon>Ustilaginales</taxon>
        <taxon>Anthracoideaceae</taxon>
        <taxon>Testicularia</taxon>
    </lineage>
</organism>
<feature type="compositionally biased region" description="Polar residues" evidence="5">
    <location>
        <begin position="64"/>
        <end position="82"/>
    </location>
</feature>
<dbReference type="STRING" id="1882483.A0A317XL73"/>
<dbReference type="PANTHER" id="PTHR46237">
    <property type="entry name" value="CYTOCHROME B5 REDUCTASE 4 FAMILY MEMBER"/>
    <property type="match status" value="1"/>
</dbReference>
<proteinExistence type="inferred from homology"/>
<feature type="region of interest" description="Disordered" evidence="5">
    <location>
        <begin position="94"/>
        <end position="114"/>
    </location>
</feature>
<keyword evidence="2 4" id="KW-0479">Metal-binding</keyword>
<dbReference type="SMART" id="SM01117">
    <property type="entry name" value="Cyt-b5"/>
    <property type="match status" value="1"/>
</dbReference>
<feature type="compositionally biased region" description="Polar residues" evidence="5">
    <location>
        <begin position="1"/>
        <end position="11"/>
    </location>
</feature>
<dbReference type="AlphaFoldDB" id="A0A317XL73"/>
<dbReference type="InParanoid" id="A0A317XL73"/>
<dbReference type="InterPro" id="IPR001199">
    <property type="entry name" value="Cyt_B5-like_heme/steroid-bd"/>
</dbReference>
<reference evidence="7 8" key="1">
    <citation type="journal article" date="2018" name="Mol. Biol. Evol.">
        <title>Broad Genomic Sampling Reveals a Smut Pathogenic Ancestry of the Fungal Clade Ustilaginomycotina.</title>
        <authorList>
            <person name="Kijpornyongpan T."/>
            <person name="Mondo S.J."/>
            <person name="Barry K."/>
            <person name="Sandor L."/>
            <person name="Lee J."/>
            <person name="Lipzen A."/>
            <person name="Pangilinan J."/>
            <person name="LaButti K."/>
            <person name="Hainaut M."/>
            <person name="Henrissat B."/>
            <person name="Grigoriev I.V."/>
            <person name="Spatafora J.W."/>
            <person name="Aime M.C."/>
        </authorList>
    </citation>
    <scope>NUCLEOTIDE SEQUENCE [LARGE SCALE GENOMIC DNA]</scope>
    <source>
        <strain evidence="7 8">MCA 3645</strain>
    </source>
</reference>
<evidence type="ECO:0000256" key="5">
    <source>
        <dbReference type="SAM" id="MobiDB-lite"/>
    </source>
</evidence>
<keyword evidence="1 4" id="KW-0349">Heme</keyword>
<dbReference type="GO" id="GO:0005737">
    <property type="term" value="C:cytoplasm"/>
    <property type="evidence" value="ECO:0007669"/>
    <property type="project" value="TreeGrafter"/>
</dbReference>
<dbReference type="InterPro" id="IPR018506">
    <property type="entry name" value="Cyt_B5_heme-BS"/>
</dbReference>
<protein>
    <submittedName>
        <fullName evidence="7">Cytochrome b5</fullName>
    </submittedName>
</protein>
<dbReference type="Pfam" id="PF00173">
    <property type="entry name" value="Cyt-b5"/>
    <property type="match status" value="1"/>
</dbReference>
<evidence type="ECO:0000256" key="1">
    <source>
        <dbReference type="ARBA" id="ARBA00022617"/>
    </source>
</evidence>
<keyword evidence="3 4" id="KW-0408">Iron</keyword>
<keyword evidence="8" id="KW-1185">Reference proteome</keyword>
<evidence type="ECO:0000313" key="8">
    <source>
        <dbReference type="Proteomes" id="UP000246740"/>
    </source>
</evidence>
<dbReference type="GO" id="GO:0004128">
    <property type="term" value="F:cytochrome-b5 reductase activity, acting on NAD(P)H"/>
    <property type="evidence" value="ECO:0007669"/>
    <property type="project" value="TreeGrafter"/>
</dbReference>
<comment type="similarity">
    <text evidence="4">Belongs to the cytochrome b5 family.</text>
</comment>
<name>A0A317XL73_9BASI</name>
<evidence type="ECO:0000259" key="6">
    <source>
        <dbReference type="PROSITE" id="PS50255"/>
    </source>
</evidence>
<dbReference type="PANTHER" id="PTHR46237:SF1">
    <property type="entry name" value="CYTOCHROME B5 REDUCTASE 4"/>
    <property type="match status" value="1"/>
</dbReference>
<gene>
    <name evidence="7" type="ORF">BCV70DRAFT_165482</name>
</gene>
<accession>A0A317XL73</accession>
<evidence type="ECO:0000256" key="4">
    <source>
        <dbReference type="RuleBase" id="RU362121"/>
    </source>
</evidence>
<feature type="region of interest" description="Disordered" evidence="5">
    <location>
        <begin position="1"/>
        <end position="82"/>
    </location>
</feature>
<dbReference type="GO" id="GO:0020037">
    <property type="term" value="F:heme binding"/>
    <property type="evidence" value="ECO:0007669"/>
    <property type="project" value="UniProtKB-UniRule"/>
</dbReference>
<sequence length="252" mass="26323">MSGIDLNNITLSGASEADSDDDSFVSSSSRTNLDIAESLSAAGGSREYHATDAEDEPPAFPALNSAQRQGASSREASNKSSKAATILRSVAPPQIAAPGLMPPPSGLAPPRAAGLLAPPSTSALTAPVGVGGASGMQGAETKRKKVALAPGCSPLDWARLKNSTDLRGGITSLQRVTLAELKKHNTREDAWSVFYGKVYNITPYLRFHPGGEDELLRVAGRDGTRLFALTHSWVNIDAMIDTAMVGILSKDP</sequence>
<dbReference type="GO" id="GO:0046872">
    <property type="term" value="F:metal ion binding"/>
    <property type="evidence" value="ECO:0007669"/>
    <property type="project" value="UniProtKB-UniRule"/>
</dbReference>
<dbReference type="FunFam" id="3.10.120.10:FF:000001">
    <property type="entry name" value="Cytochrome b5 reductase 4"/>
    <property type="match status" value="1"/>
</dbReference>
<evidence type="ECO:0000256" key="2">
    <source>
        <dbReference type="ARBA" id="ARBA00022723"/>
    </source>
</evidence>
<dbReference type="Gene3D" id="3.10.120.10">
    <property type="entry name" value="Cytochrome b5-like heme/steroid binding domain"/>
    <property type="match status" value="1"/>
</dbReference>